<evidence type="ECO:0000313" key="1">
    <source>
        <dbReference type="EMBL" id="KAH7909074.1"/>
    </source>
</evidence>
<keyword evidence="2" id="KW-1185">Reference proteome</keyword>
<name>A0ACB8A750_9AGAM</name>
<organism evidence="1 2">
    <name type="scientific">Hygrophoropsis aurantiaca</name>
    <dbReference type="NCBI Taxonomy" id="72124"/>
    <lineage>
        <taxon>Eukaryota</taxon>
        <taxon>Fungi</taxon>
        <taxon>Dikarya</taxon>
        <taxon>Basidiomycota</taxon>
        <taxon>Agaricomycotina</taxon>
        <taxon>Agaricomycetes</taxon>
        <taxon>Agaricomycetidae</taxon>
        <taxon>Boletales</taxon>
        <taxon>Coniophorineae</taxon>
        <taxon>Hygrophoropsidaceae</taxon>
        <taxon>Hygrophoropsis</taxon>
    </lineage>
</organism>
<dbReference type="EMBL" id="MU267780">
    <property type="protein sequence ID" value="KAH7909074.1"/>
    <property type="molecule type" value="Genomic_DNA"/>
</dbReference>
<sequence length="302" mass="32597">MATELTLPLPAAEQAYMDVSALEAGHLRVALNTVLADALPSEVQIFPSLAFSLRHSGSGTNVVFDLGIKRDIQAYPPGVHDRIAKFQFEPSVKQSVSESLAIGGIPPEEVDIVVLSHLHWDHVGDPSPFTTATFVVGGECHDILTSGYPLNPLSLISSSSVPIDRTRFLSSLDFSTSIGPFPRACDYFGDGSMYIIDAPGHMAGHVTLLARTSGDGSWILLGGDAAHEFRLVTGEKQIAHRIDALGHVMCMHVNKEQAEDTIRRMGLLLKIPRVQVLIAHDYVWYDANKGGSAFLPGVIPPL</sequence>
<reference evidence="1" key="1">
    <citation type="journal article" date="2021" name="New Phytol.">
        <title>Evolutionary innovations through gain and loss of genes in the ectomycorrhizal Boletales.</title>
        <authorList>
            <person name="Wu G."/>
            <person name="Miyauchi S."/>
            <person name="Morin E."/>
            <person name="Kuo A."/>
            <person name="Drula E."/>
            <person name="Varga T."/>
            <person name="Kohler A."/>
            <person name="Feng B."/>
            <person name="Cao Y."/>
            <person name="Lipzen A."/>
            <person name="Daum C."/>
            <person name="Hundley H."/>
            <person name="Pangilinan J."/>
            <person name="Johnson J."/>
            <person name="Barry K."/>
            <person name="LaButti K."/>
            <person name="Ng V."/>
            <person name="Ahrendt S."/>
            <person name="Min B."/>
            <person name="Choi I.G."/>
            <person name="Park H."/>
            <person name="Plett J.M."/>
            <person name="Magnuson J."/>
            <person name="Spatafora J.W."/>
            <person name="Nagy L.G."/>
            <person name="Henrissat B."/>
            <person name="Grigoriev I.V."/>
            <person name="Yang Z.L."/>
            <person name="Xu J."/>
            <person name="Martin F.M."/>
        </authorList>
    </citation>
    <scope>NUCLEOTIDE SEQUENCE</scope>
    <source>
        <strain evidence="1">ATCC 28755</strain>
    </source>
</reference>
<gene>
    <name evidence="1" type="ORF">BJ138DRAFT_273950</name>
</gene>
<comment type="caution">
    <text evidence="1">The sequence shown here is derived from an EMBL/GenBank/DDBJ whole genome shotgun (WGS) entry which is preliminary data.</text>
</comment>
<protein>
    <submittedName>
        <fullName evidence="1">Beta-lactamase-like protein</fullName>
    </submittedName>
</protein>
<proteinExistence type="predicted"/>
<accession>A0ACB8A750</accession>
<evidence type="ECO:0000313" key="2">
    <source>
        <dbReference type="Proteomes" id="UP000790377"/>
    </source>
</evidence>
<dbReference type="Proteomes" id="UP000790377">
    <property type="component" value="Unassembled WGS sequence"/>
</dbReference>